<dbReference type="AlphaFoldDB" id="A0A101RU58"/>
<gene>
    <name evidence="2" type="ORF">AQJ54_32130</name>
</gene>
<evidence type="ECO:0000256" key="1">
    <source>
        <dbReference type="SAM" id="Phobius"/>
    </source>
</evidence>
<feature type="transmembrane region" description="Helical" evidence="1">
    <location>
        <begin position="12"/>
        <end position="32"/>
    </location>
</feature>
<feature type="transmembrane region" description="Helical" evidence="1">
    <location>
        <begin position="38"/>
        <end position="59"/>
    </location>
</feature>
<organism evidence="2 3">
    <name type="scientific">Streptomyces griseorubiginosus</name>
    <dbReference type="NCBI Taxonomy" id="67304"/>
    <lineage>
        <taxon>Bacteria</taxon>
        <taxon>Bacillati</taxon>
        <taxon>Actinomycetota</taxon>
        <taxon>Actinomycetes</taxon>
        <taxon>Kitasatosporales</taxon>
        <taxon>Streptomycetaceae</taxon>
        <taxon>Streptomyces</taxon>
    </lineage>
</organism>
<sequence length="141" mass="13809">MSAHQYDEGHTVAGWTGFGIATVGTAVAGLGVCLVSGALIVGGLAVVGVSVLVTWALHLSGWGKPPGRRPHEEWGMRVRDSSAREGHEECVGCRIAGRGRGRPSTTAVGAGVEAGAGAGTGAVAGAGARVAAEPVAAESAG</sequence>
<protein>
    <submittedName>
        <fullName evidence="2">Uncharacterized protein</fullName>
    </submittedName>
</protein>
<keyword evidence="1" id="KW-0472">Membrane</keyword>
<keyword evidence="3" id="KW-1185">Reference proteome</keyword>
<keyword evidence="1" id="KW-0812">Transmembrane</keyword>
<reference evidence="2 3" key="1">
    <citation type="submission" date="2015-10" db="EMBL/GenBank/DDBJ databases">
        <title>Draft genome sequence of Streptomyces griseorubiginosus DSM 40469, type strain for the species Streptomyces griseorubiginosus.</title>
        <authorList>
            <person name="Ruckert C."/>
            <person name="Winkler A."/>
            <person name="Kalinowski J."/>
            <person name="Kampfer P."/>
            <person name="Glaeser S."/>
        </authorList>
    </citation>
    <scope>NUCLEOTIDE SEQUENCE [LARGE SCALE GENOMIC DNA]</scope>
    <source>
        <strain evidence="2 3">DSM 40469</strain>
    </source>
</reference>
<comment type="caution">
    <text evidence="2">The sequence shown here is derived from an EMBL/GenBank/DDBJ whole genome shotgun (WGS) entry which is preliminary data.</text>
</comment>
<dbReference type="RefSeq" id="WP_062243164.1">
    <property type="nucleotide sequence ID" value="NZ_JBIATL010000004.1"/>
</dbReference>
<dbReference type="EMBL" id="LMWV01000026">
    <property type="protein sequence ID" value="KUN61790.1"/>
    <property type="molecule type" value="Genomic_DNA"/>
</dbReference>
<proteinExistence type="predicted"/>
<dbReference type="NCBIfam" id="NF041681">
    <property type="entry name" value="HGxxPAAW"/>
    <property type="match status" value="1"/>
</dbReference>
<evidence type="ECO:0000313" key="3">
    <source>
        <dbReference type="Proteomes" id="UP000054375"/>
    </source>
</evidence>
<dbReference type="Proteomes" id="UP000054375">
    <property type="component" value="Unassembled WGS sequence"/>
</dbReference>
<name>A0A101RU58_9ACTN</name>
<evidence type="ECO:0000313" key="2">
    <source>
        <dbReference type="EMBL" id="KUN61790.1"/>
    </source>
</evidence>
<accession>A0A101RU58</accession>
<keyword evidence="1" id="KW-1133">Transmembrane helix</keyword>